<dbReference type="RefSeq" id="WP_001829426.1">
    <property type="nucleotide sequence ID" value="NC_004461.1"/>
</dbReference>
<dbReference type="InterPro" id="IPR001447">
    <property type="entry name" value="Arylamine_N-AcTrfase"/>
</dbReference>
<accession>A0A0H2VEN4</accession>
<dbReference type="InterPro" id="IPR038765">
    <property type="entry name" value="Papain-like_cys_pep_sf"/>
</dbReference>
<dbReference type="OrthoDB" id="7181050at2"/>
<dbReference type="eggNOG" id="COG2162">
    <property type="taxonomic scope" value="Bacteria"/>
</dbReference>
<evidence type="ECO:0000256" key="2">
    <source>
        <dbReference type="RuleBase" id="RU003452"/>
    </source>
</evidence>
<dbReference type="PANTHER" id="PTHR11786">
    <property type="entry name" value="N-HYDROXYARYLAMINE O-ACETYLTRANSFERASE"/>
    <property type="match status" value="1"/>
</dbReference>
<protein>
    <submittedName>
        <fullName evidence="3">N-hydroxyarylamine O-acetyltransferase</fullName>
    </submittedName>
</protein>
<dbReference type="Pfam" id="PF00797">
    <property type="entry name" value="Acetyltransf_2"/>
    <property type="match status" value="1"/>
</dbReference>
<dbReference type="PANTHER" id="PTHR11786:SF0">
    <property type="entry name" value="ARYLAMINE N-ACETYLTRANSFERASE 4-RELATED"/>
    <property type="match status" value="1"/>
</dbReference>
<name>A0A0H2VEN4_STAES</name>
<sequence>MDIQKFESYLKIKHSYYSTPSLEALNYYVRRFMITVPFENINVQNKIPISIDIKDLYNKIVIQRRGGFCYELNHLFATYLEHKGFHVTRAAATVHTPNGGRSPEGSHMSLYVNIEGTLYITDVGFGDLPTSIIEIGSKTQFIPTYDKNGVYRAVWINDNQYALQKLRQNKWMTLYEAHLKSQSIKDFEDKISYNEHHPHSIFVRHLLITQPQSFGRATMTYHSLTLSNDSTKHKYDVTTNNYKYFLKKYFNLNVSIIPFEP</sequence>
<evidence type="ECO:0000313" key="3">
    <source>
        <dbReference type="EMBL" id="AAO03875.1"/>
    </source>
</evidence>
<dbReference type="PATRIC" id="fig|176280.10.peg.256"/>
<proteinExistence type="inferred from homology"/>
<reference evidence="3 4" key="1">
    <citation type="journal article" date="2003" name="Mol. Microbiol.">
        <title>Genome-based analysis of virulence genes in a non-biofilm-forming Staphylococcus epidermidis strain (ATCC 12228).</title>
        <authorList>
            <person name="Zhang Y.Q."/>
            <person name="Ren S.X."/>
            <person name="Li H.L."/>
            <person name="Wang Y.X."/>
            <person name="Fu G."/>
            <person name="Yang J."/>
            <person name="Qin Z.Q."/>
            <person name="Miao Y.G."/>
            <person name="Wang W.Y."/>
            <person name="Chen R.S."/>
            <person name="Shen Y."/>
            <person name="Chen Z."/>
            <person name="Yuan Z.H."/>
            <person name="Zhao G.P."/>
            <person name="Qu D."/>
            <person name="Danchin A."/>
            <person name="Wen Y.M."/>
        </authorList>
    </citation>
    <scope>NUCLEOTIDE SEQUENCE [LARGE SCALE GENOMIC DNA]</scope>
    <source>
        <strain evidence="4">ATCC 12228 / FDA PCI 1200</strain>
    </source>
</reference>
<dbReference type="AlphaFoldDB" id="A0A0H2VEN4"/>
<gene>
    <name evidence="3" type="ordered locus">SE_0278</name>
</gene>
<dbReference type="GO" id="GO:0016407">
    <property type="term" value="F:acetyltransferase activity"/>
    <property type="evidence" value="ECO:0007669"/>
    <property type="project" value="InterPro"/>
</dbReference>
<comment type="similarity">
    <text evidence="1 2">Belongs to the arylamine N-acetyltransferase family.</text>
</comment>
<evidence type="ECO:0000256" key="1">
    <source>
        <dbReference type="ARBA" id="ARBA00006547"/>
    </source>
</evidence>
<dbReference type="InterPro" id="IPR053710">
    <property type="entry name" value="Arylamine_NAT_domain_sf"/>
</dbReference>
<dbReference type="PRINTS" id="PR01543">
    <property type="entry name" value="ANATRNSFRASE"/>
</dbReference>
<evidence type="ECO:0000313" key="4">
    <source>
        <dbReference type="Proteomes" id="UP000001411"/>
    </source>
</evidence>
<dbReference type="KEGG" id="sep:SE_0278"/>
<dbReference type="HOGENOM" id="CLU_049918_1_0_9"/>
<keyword evidence="3" id="KW-0808">Transferase</keyword>
<dbReference type="EMBL" id="AE015929">
    <property type="protein sequence ID" value="AAO03875.1"/>
    <property type="molecule type" value="Genomic_DNA"/>
</dbReference>
<dbReference type="Proteomes" id="UP000001411">
    <property type="component" value="Chromosome"/>
</dbReference>
<dbReference type="SUPFAM" id="SSF54001">
    <property type="entry name" value="Cysteine proteinases"/>
    <property type="match status" value="1"/>
</dbReference>
<organism evidence="3 4">
    <name type="scientific">Staphylococcus epidermidis (strain ATCC 12228 / FDA PCI 1200)</name>
    <dbReference type="NCBI Taxonomy" id="176280"/>
    <lineage>
        <taxon>Bacteria</taxon>
        <taxon>Bacillati</taxon>
        <taxon>Bacillota</taxon>
        <taxon>Bacilli</taxon>
        <taxon>Bacillales</taxon>
        <taxon>Staphylococcaceae</taxon>
        <taxon>Staphylococcus</taxon>
    </lineage>
</organism>
<dbReference type="GeneID" id="50017672"/>
<dbReference type="Gene3D" id="3.30.2140.20">
    <property type="match status" value="1"/>
</dbReference>